<dbReference type="SUPFAM" id="SSF46785">
    <property type="entry name" value="Winged helix' DNA-binding domain"/>
    <property type="match status" value="1"/>
</dbReference>
<feature type="non-terminal residue" evidence="2">
    <location>
        <position position="48"/>
    </location>
</feature>
<dbReference type="Proteomes" id="UP000489351">
    <property type="component" value="Unassembled WGS sequence"/>
</dbReference>
<dbReference type="InterPro" id="IPR036388">
    <property type="entry name" value="WH-like_DNA-bd_sf"/>
</dbReference>
<dbReference type="RefSeq" id="WP_237409648.1">
    <property type="nucleotide sequence ID" value="NZ_WUBZ01000019.1"/>
</dbReference>
<protein>
    <recommendedName>
        <fullName evidence="1">Transcriptional regulator HTH-type FeoC domain-containing protein</fullName>
    </recommendedName>
</protein>
<accession>A0ABW9UR70</accession>
<sequence length="48" mass="5475">MTLTDIKNYLSKEGSASLAEIARYFQADQSLVESMIDRWILKGRVVAR</sequence>
<dbReference type="EMBL" id="WUBZ01000019">
    <property type="protein sequence ID" value="MWV54752.1"/>
    <property type="molecule type" value="Genomic_DNA"/>
</dbReference>
<evidence type="ECO:0000259" key="1">
    <source>
        <dbReference type="Pfam" id="PF09012"/>
    </source>
</evidence>
<feature type="domain" description="Transcriptional regulator HTH-type FeoC" evidence="1">
    <location>
        <begin position="2"/>
        <end position="46"/>
    </location>
</feature>
<evidence type="ECO:0000313" key="2">
    <source>
        <dbReference type="EMBL" id="MWV54752.1"/>
    </source>
</evidence>
<reference evidence="2 3" key="1">
    <citation type="submission" date="2019-11" db="EMBL/GenBank/DDBJ databases">
        <title>Green- and brown-colored morphotypes of Chlorobia in the stratified aquatic ecosystems of Kandalaksha Gulf (White Sea): A model for study of the accessory genome evolution.</title>
        <authorList>
            <person name="Grouzdev D.S."/>
        </authorList>
    </citation>
    <scope>NUCLEOTIDE SEQUENCE [LARGE SCALE GENOMIC DNA]</scope>
    <source>
        <strain evidence="2 3">ZM</strain>
    </source>
</reference>
<dbReference type="InterPro" id="IPR015102">
    <property type="entry name" value="Tscrpt_reg_HTH_FeoC"/>
</dbReference>
<gene>
    <name evidence="2" type="ORF">GJ685_06695</name>
</gene>
<dbReference type="Pfam" id="PF09012">
    <property type="entry name" value="FeoC"/>
    <property type="match status" value="1"/>
</dbReference>
<name>A0ABW9UR70_CHLPH</name>
<dbReference type="InterPro" id="IPR036390">
    <property type="entry name" value="WH_DNA-bd_sf"/>
</dbReference>
<keyword evidence="3" id="KW-1185">Reference proteome</keyword>
<evidence type="ECO:0000313" key="3">
    <source>
        <dbReference type="Proteomes" id="UP000489351"/>
    </source>
</evidence>
<comment type="caution">
    <text evidence="2">The sequence shown here is derived from an EMBL/GenBank/DDBJ whole genome shotgun (WGS) entry which is preliminary data.</text>
</comment>
<proteinExistence type="predicted"/>
<organism evidence="2 3">
    <name type="scientific">Chlorobium phaeovibrioides</name>
    <dbReference type="NCBI Taxonomy" id="1094"/>
    <lineage>
        <taxon>Bacteria</taxon>
        <taxon>Pseudomonadati</taxon>
        <taxon>Chlorobiota</taxon>
        <taxon>Chlorobiia</taxon>
        <taxon>Chlorobiales</taxon>
        <taxon>Chlorobiaceae</taxon>
        <taxon>Chlorobium/Pelodictyon group</taxon>
        <taxon>Chlorobium</taxon>
    </lineage>
</organism>
<dbReference type="Gene3D" id="1.10.10.10">
    <property type="entry name" value="Winged helix-like DNA-binding domain superfamily/Winged helix DNA-binding domain"/>
    <property type="match status" value="1"/>
</dbReference>